<feature type="transmembrane region" description="Helical" evidence="4">
    <location>
        <begin position="31"/>
        <end position="49"/>
    </location>
</feature>
<evidence type="ECO:0000256" key="1">
    <source>
        <dbReference type="ARBA" id="ARBA00023224"/>
    </source>
</evidence>
<keyword evidence="4" id="KW-0812">Transmembrane</keyword>
<dbReference type="Pfam" id="PF00015">
    <property type="entry name" value="MCPsignal"/>
    <property type="match status" value="1"/>
</dbReference>
<accession>A0A212JD33</accession>
<keyword evidence="1 3" id="KW-0807">Transducer</keyword>
<dbReference type="GO" id="GO:0006935">
    <property type="term" value="P:chemotaxis"/>
    <property type="evidence" value="ECO:0007669"/>
    <property type="project" value="InterPro"/>
</dbReference>
<dbReference type="AlphaFoldDB" id="A0A212JD33"/>
<dbReference type="SMART" id="SM00283">
    <property type="entry name" value="MA"/>
    <property type="match status" value="1"/>
</dbReference>
<keyword evidence="4" id="KW-1133">Transmembrane helix</keyword>
<evidence type="ECO:0000256" key="2">
    <source>
        <dbReference type="ARBA" id="ARBA00029447"/>
    </source>
</evidence>
<dbReference type="PROSITE" id="PS50111">
    <property type="entry name" value="CHEMOTAXIS_TRANSDUC_2"/>
    <property type="match status" value="1"/>
</dbReference>
<evidence type="ECO:0000256" key="4">
    <source>
        <dbReference type="SAM" id="Phobius"/>
    </source>
</evidence>
<protein>
    <submittedName>
        <fullName evidence="6">Putative Methyl-accepting chemotaxis sensory transducer</fullName>
    </submittedName>
</protein>
<keyword evidence="4" id="KW-0472">Membrane</keyword>
<name>A0A212JD33_9PROT</name>
<feature type="domain" description="Methyl-accepting transducer" evidence="5">
    <location>
        <begin position="108"/>
        <end position="330"/>
    </location>
</feature>
<reference evidence="6" key="1">
    <citation type="submission" date="2016-04" db="EMBL/GenBank/DDBJ databases">
        <authorList>
            <person name="Evans L.H."/>
            <person name="Alamgir A."/>
            <person name="Owens N."/>
            <person name="Weber N.D."/>
            <person name="Virtaneva K."/>
            <person name="Barbian K."/>
            <person name="Babar A."/>
            <person name="Rosenke K."/>
        </authorList>
    </citation>
    <scope>NUCLEOTIDE SEQUENCE</scope>
    <source>
        <strain evidence="6">86</strain>
    </source>
</reference>
<evidence type="ECO:0000259" key="5">
    <source>
        <dbReference type="PROSITE" id="PS50111"/>
    </source>
</evidence>
<proteinExistence type="inferred from homology"/>
<dbReference type="PANTHER" id="PTHR32089:SF112">
    <property type="entry name" value="LYSOZYME-LIKE PROTEIN-RELATED"/>
    <property type="match status" value="1"/>
</dbReference>
<evidence type="ECO:0000313" key="6">
    <source>
        <dbReference type="EMBL" id="SBV97302.1"/>
    </source>
</evidence>
<comment type="similarity">
    <text evidence="2">Belongs to the methyl-accepting chemotaxis (MCP) protein family.</text>
</comment>
<dbReference type="PANTHER" id="PTHR32089">
    <property type="entry name" value="METHYL-ACCEPTING CHEMOTAXIS PROTEIN MCPB"/>
    <property type="match status" value="1"/>
</dbReference>
<dbReference type="InterPro" id="IPR004090">
    <property type="entry name" value="Chemotax_Me-accpt_rcpt"/>
</dbReference>
<dbReference type="GO" id="GO:0004888">
    <property type="term" value="F:transmembrane signaling receptor activity"/>
    <property type="evidence" value="ECO:0007669"/>
    <property type="project" value="InterPro"/>
</dbReference>
<feature type="transmembrane region" description="Helical" evidence="4">
    <location>
        <begin position="6"/>
        <end position="24"/>
    </location>
</feature>
<gene>
    <name evidence="6" type="ORF">KL86APRO_10867</name>
</gene>
<evidence type="ECO:0000256" key="3">
    <source>
        <dbReference type="PROSITE-ProRule" id="PRU00284"/>
    </source>
</evidence>
<sequence length="629" mass="65440">MPAWGGVRWVAAGLAAAQLGLLIWSPAARDWRIVAAALIAAALLGAALLRPRVAKAAAPAVVRPQPREDAAEFRAEHLRNLKGRRRLLSLADAANGLLRGSMAEVSAQGERAQGSLQALLTSGDRMARLTGAAAESSERATRDVESVAAANEQMAASIRQIDGLVGRSTEMAEAAVAEAAQASETIGGLSRASEAIRKVVDVIGGIAAQTNLLALNATIEAARAGDAGKGFAVVASEVRTLANQTAEAATEIQTQIADIQAAIASSVTAIGGVARTVGDLAATSREAAGAVGQQASATGEMSRSAASAAAGAAEAARAVRDIAAEAEAVGEAAAAARDQNVATARSLADLERRLGVVMRYAVTRDDDGVARVAVPLEAGLRFDGAERPVTLLELTPEWARVAVADLPERGSGDLDLGVLGRIPAQIVAADAEGATLSLSPPDAGARARLAEFLGGADALDWPFIRLTADAARKIEAAFETGLATGALTLDDLFDETYVPIPGTNPVQYRTRFIDYADRVLPEIQEPVAAADPRISGACAIDRNGYLGVHLRAYSHPQSDDPAWNATHCRQRRLITDATGRAAAAADGAYLLQTYLRDLGPDNMPMLKDLNVPIRVRGRRWGVFRVVYAI</sequence>
<dbReference type="Gene3D" id="1.10.287.950">
    <property type="entry name" value="Methyl-accepting chemotaxis protein"/>
    <property type="match status" value="1"/>
</dbReference>
<dbReference type="GO" id="GO:0007165">
    <property type="term" value="P:signal transduction"/>
    <property type="evidence" value="ECO:0007669"/>
    <property type="project" value="UniProtKB-KW"/>
</dbReference>
<dbReference type="InterPro" id="IPR004089">
    <property type="entry name" value="MCPsignal_dom"/>
</dbReference>
<dbReference type="GO" id="GO:0016020">
    <property type="term" value="C:membrane"/>
    <property type="evidence" value="ECO:0007669"/>
    <property type="project" value="InterPro"/>
</dbReference>
<organism evidence="6">
    <name type="scientific">uncultured Alphaproteobacteria bacterium</name>
    <dbReference type="NCBI Taxonomy" id="91750"/>
    <lineage>
        <taxon>Bacteria</taxon>
        <taxon>Pseudomonadati</taxon>
        <taxon>Pseudomonadota</taxon>
        <taxon>Alphaproteobacteria</taxon>
        <taxon>environmental samples</taxon>
    </lineage>
</organism>
<dbReference type="SUPFAM" id="SSF58104">
    <property type="entry name" value="Methyl-accepting chemotaxis protein (MCP) signaling domain"/>
    <property type="match status" value="1"/>
</dbReference>
<dbReference type="EMBL" id="FLUO01000001">
    <property type="protein sequence ID" value="SBV97302.1"/>
    <property type="molecule type" value="Genomic_DNA"/>
</dbReference>
<dbReference type="PRINTS" id="PR00260">
    <property type="entry name" value="CHEMTRNSDUCR"/>
</dbReference>